<sequence length="352" mass="40177">YSYRMCEHQVQDFDPFLNLKHIHETLKSVIVYYNQVDVEVNKNVNIVKDEGIIPNIYTEDDHIDDIQEWEDTDEETDESDTQSDEVKILKDAEASEKISKLNQKECSSVDIGIQNDNTLESYVDNSSVSESRNKQKIESENERVWEEVNSEFSHLSLQNIGKRRKRSVVLTGNAREEAEAFYLLVFLGHDDALAHALTLPIAIRCSEVVSLVLEISLAWQAHNYYRTLQLWKFLPPLLSAAAHIHLPAIQRYALGVMSTAYNNKVLSFPIEELCSTLNFGNVDNMMEALAHYGLDTLTSGESTVKNEQITFNKSSFRWDAPLLPGRRSGWMEEQLESVSLAELLIPTLEGYN</sequence>
<organism evidence="2 3">
    <name type="scientific">Meganyctiphanes norvegica</name>
    <name type="common">Northern krill</name>
    <name type="synonym">Thysanopoda norvegica</name>
    <dbReference type="NCBI Taxonomy" id="48144"/>
    <lineage>
        <taxon>Eukaryota</taxon>
        <taxon>Metazoa</taxon>
        <taxon>Ecdysozoa</taxon>
        <taxon>Arthropoda</taxon>
        <taxon>Crustacea</taxon>
        <taxon>Multicrustacea</taxon>
        <taxon>Malacostraca</taxon>
        <taxon>Eumalacostraca</taxon>
        <taxon>Eucarida</taxon>
        <taxon>Euphausiacea</taxon>
        <taxon>Euphausiidae</taxon>
        <taxon>Meganyctiphanes</taxon>
    </lineage>
</organism>
<reference evidence="2 3" key="1">
    <citation type="submission" date="2024-05" db="EMBL/GenBank/DDBJ databases">
        <authorList>
            <person name="Wallberg A."/>
        </authorList>
    </citation>
    <scope>NUCLEOTIDE SEQUENCE [LARGE SCALE GENOMIC DNA]</scope>
</reference>
<accession>A0AAV2Q687</accession>
<dbReference type="PANTHER" id="PTHR12436:SF38">
    <property type="entry name" value="SAC3 DOMAIN-CONTAINING PROTEIN 1"/>
    <property type="match status" value="1"/>
</dbReference>
<dbReference type="GO" id="GO:0005819">
    <property type="term" value="C:spindle"/>
    <property type="evidence" value="ECO:0007669"/>
    <property type="project" value="TreeGrafter"/>
</dbReference>
<evidence type="ECO:0000313" key="3">
    <source>
        <dbReference type="Proteomes" id="UP001497623"/>
    </source>
</evidence>
<dbReference type="InterPro" id="IPR005062">
    <property type="entry name" value="SAC3/GANP/THP3_conserved"/>
</dbReference>
<name>A0AAV2Q687_MEGNR</name>
<dbReference type="EMBL" id="CAXKWB010004033">
    <property type="protein sequence ID" value="CAL4071732.1"/>
    <property type="molecule type" value="Genomic_DNA"/>
</dbReference>
<dbReference type="GO" id="GO:0005634">
    <property type="term" value="C:nucleus"/>
    <property type="evidence" value="ECO:0007669"/>
    <property type="project" value="TreeGrafter"/>
</dbReference>
<evidence type="ECO:0000259" key="1">
    <source>
        <dbReference type="Pfam" id="PF03399"/>
    </source>
</evidence>
<keyword evidence="3" id="KW-1185">Reference proteome</keyword>
<gene>
    <name evidence="2" type="ORF">MNOR_LOCUS8632</name>
</gene>
<protein>
    <recommendedName>
        <fullName evidence="1">SAC3/GANP/THP3 conserved domain-containing protein</fullName>
    </recommendedName>
</protein>
<dbReference type="Gene3D" id="1.25.40.990">
    <property type="match status" value="1"/>
</dbReference>
<proteinExistence type="predicted"/>
<dbReference type="GO" id="GO:0051298">
    <property type="term" value="P:centrosome duplication"/>
    <property type="evidence" value="ECO:0007669"/>
    <property type="project" value="TreeGrafter"/>
</dbReference>
<dbReference type="GO" id="GO:0051225">
    <property type="term" value="P:spindle assembly"/>
    <property type="evidence" value="ECO:0007669"/>
    <property type="project" value="TreeGrafter"/>
</dbReference>
<evidence type="ECO:0000313" key="2">
    <source>
        <dbReference type="EMBL" id="CAL4071732.1"/>
    </source>
</evidence>
<feature type="non-terminal residue" evidence="2">
    <location>
        <position position="1"/>
    </location>
</feature>
<dbReference type="InterPro" id="IPR045107">
    <property type="entry name" value="SAC3/GANP/THP3"/>
</dbReference>
<dbReference type="Proteomes" id="UP001497623">
    <property type="component" value="Unassembled WGS sequence"/>
</dbReference>
<dbReference type="AlphaFoldDB" id="A0AAV2Q687"/>
<comment type="caution">
    <text evidence="2">The sequence shown here is derived from an EMBL/GenBank/DDBJ whole genome shotgun (WGS) entry which is preliminary data.</text>
</comment>
<feature type="domain" description="SAC3/GANP/THP3 conserved" evidence="1">
    <location>
        <begin position="171"/>
        <end position="296"/>
    </location>
</feature>
<dbReference type="Pfam" id="PF03399">
    <property type="entry name" value="SAC3_GANP"/>
    <property type="match status" value="1"/>
</dbReference>
<dbReference type="GO" id="GO:0005813">
    <property type="term" value="C:centrosome"/>
    <property type="evidence" value="ECO:0007669"/>
    <property type="project" value="TreeGrafter"/>
</dbReference>
<dbReference type="PANTHER" id="PTHR12436">
    <property type="entry name" value="80 KDA MCM3-ASSOCIATED PROTEIN"/>
    <property type="match status" value="1"/>
</dbReference>